<dbReference type="Proteomes" id="UP000790787">
    <property type="component" value="Chromosome 24"/>
</dbReference>
<name>A0AC58U532_TOBAC</name>
<gene>
    <name evidence="2" type="primary">LOC107817823</name>
</gene>
<keyword evidence="1" id="KW-1185">Reference proteome</keyword>
<dbReference type="RefSeq" id="XP_075104590.1">
    <property type="nucleotide sequence ID" value="XM_075248489.1"/>
</dbReference>
<protein>
    <submittedName>
        <fullName evidence="2">Uncharacterized protein LOC107817823 isoform X3</fullName>
    </submittedName>
</protein>
<reference evidence="2" key="2">
    <citation type="submission" date="2025-08" db="UniProtKB">
        <authorList>
            <consortium name="RefSeq"/>
        </authorList>
    </citation>
    <scope>IDENTIFICATION</scope>
    <source>
        <tissue evidence="2">Leaf</tissue>
    </source>
</reference>
<organism evidence="1 2">
    <name type="scientific">Nicotiana tabacum</name>
    <name type="common">Common tobacco</name>
    <dbReference type="NCBI Taxonomy" id="4097"/>
    <lineage>
        <taxon>Eukaryota</taxon>
        <taxon>Viridiplantae</taxon>
        <taxon>Streptophyta</taxon>
        <taxon>Embryophyta</taxon>
        <taxon>Tracheophyta</taxon>
        <taxon>Spermatophyta</taxon>
        <taxon>Magnoliopsida</taxon>
        <taxon>eudicotyledons</taxon>
        <taxon>Gunneridae</taxon>
        <taxon>Pentapetalae</taxon>
        <taxon>asterids</taxon>
        <taxon>lamiids</taxon>
        <taxon>Solanales</taxon>
        <taxon>Solanaceae</taxon>
        <taxon>Nicotianoideae</taxon>
        <taxon>Nicotianeae</taxon>
        <taxon>Nicotiana</taxon>
    </lineage>
</organism>
<evidence type="ECO:0000313" key="2">
    <source>
        <dbReference type="RefSeq" id="XP_075104590.1"/>
    </source>
</evidence>
<accession>A0AC58U532</accession>
<evidence type="ECO:0000313" key="1">
    <source>
        <dbReference type="Proteomes" id="UP000790787"/>
    </source>
</evidence>
<sequence>MSVDAEFPYGPSILTDEKLPEVGNSAAPCQNSSSNDAVVFTKETSNCPADNGQMKRNTVSEITGIEEMSGESGGSDKSNDDEKLSKGCAEDAKADGNNEDKLQSDQSENAENADSDGQGAPSMVTEIKGVSEIGGDFKGDVQLVCEESGQTAASTVIEIQAVEEIKGESTGSRKNDKSVDAEETDMNSSMAVNPVIETVGMEEMRGESSDPRRSNDDRSEESGEAENADSSCQRAPHSAMEMTALEKMGCLSSFVENSSGDRSQCDQSENAKNEDINGQEPPNMVTKIKGINEIGGDSDGDVKLACEESADTEKVESNGQASPSTVTEITAIEEIRPESNGLSKIDESVDAEKAGSNNSLSTDIVTEINELEDESNGAEKINNFSEITGIQVESNGAGEISDDKLACQESTNTEKGGDSNGDVKLVCEESSDTEKVESNSQAASSTVTEITTTEEIRPESNGLSKIDESVDVEKAGSNNSLPTDIVTEINELEDESNGAEKINNFSEITGIQVESNGAEEISDDKLACQESTNTEKGGDSNGDVKLVCEESSDTKKVESNIQAAPSTVTEITTIEEIRPESNGLSKIDESVDVEKSGSNNSLATNIVTEINGLEDESNGAEKINNVSEITGIQVESNGAEEISDDKLACQESTNTEKGGDSDGDVKLVCEESSDIGKVESNGQAAPSTVTEITAIEEIRPESNGLSKINESVDAEKAGSNSSLATDIVTEINGLEDESNGAEKINNVSEITGIQVESNGAEEISDDKLACQESKHTENADSQIQSVSNVVSEIKGTEDIEGESDVAEKRTDGNSTCGERKDAEAMNSGSPVYTGMSCNAEFSQSLSTFADSNFSEVGNYCASSTKDMSSNDAFGAKNEALYNCADDSQLGPNLVREGSGVENLEGVSNGADNSINNGILYENCADTEKSHIGSDNVGVHGDAEVPIDQSVLADVKLCEVGNSSASSIKDVCRDVVSGNTLNEPVHDSKMVPMPNTAIEFTGIKKEEGESSVADQTSDDKFLHESEDAEKPPSTNIDERMSGNAEICHDQATLADLELSVAGNTSAPSTRDVPSNDAVTFGNETLTRPIEIDQESANMSIEIAGAEETGGGSDRSNDDKLMCEQGGDAEISSTSDLLTTSAECSSVDAVAVRDMNASAAKGFNFLIRMPRFDDEKLRECIRVAELNVDEKTQHRDAFRQKIRNKRANCQTHGAEFEAAKTQERDARKQVRTKRAEISTLQDVIDKAKNAVAIDEIDNRICNMEHIIGHETLPLKEEKLLIREIKQLKQLRGQISSNIGRQDEVQKALDERDVNEEQLRILKKELDNLKIKASKAETIAMAASRKYEDESRKLKELQAQFKAADDIRQEAYEELRNLKKGFYEKNVHFRTYKDEATLASDHARKREMEALNHLCVNQVERYMELWNKNAEFRKEYIRCNTRSTLRRFGTLDGRTLGPDEEPTVLPSYMEQRVARLVARVDKVNFVSQAPVSQQEKQAVLLKDEIKDDKITLQAAEKMNPIEKMKEEAPKPIQREMSVVDEPKEAEQLQTAQELEAARKEEEQRKREEAARLKEQRRLEEIAKAKEALERKKRNAEKAQLRAELRAQKEEEQRLKEKEKRLRKKERKKGAVGETQTETNDGETALVSTSPRETVKEPEAAENPQTTTKKPQKPSQYTKQIKTKSTIPPPLRNRSRRKLQQWIWLTISCLVVIALFFLGNIGFFTNLKQRGSPRF</sequence>
<proteinExistence type="predicted"/>
<reference evidence="1" key="1">
    <citation type="journal article" date="2014" name="Nat. Commun.">
        <title>The tobacco genome sequence and its comparison with those of tomato and potato.</title>
        <authorList>
            <person name="Sierro N."/>
            <person name="Battey J.N."/>
            <person name="Ouadi S."/>
            <person name="Bakaher N."/>
            <person name="Bovet L."/>
            <person name="Willig A."/>
            <person name="Goepfert S."/>
            <person name="Peitsch M.C."/>
            <person name="Ivanov N.V."/>
        </authorList>
    </citation>
    <scope>NUCLEOTIDE SEQUENCE [LARGE SCALE GENOMIC DNA]</scope>
</reference>